<evidence type="ECO:0000256" key="1">
    <source>
        <dbReference type="SAM" id="MobiDB-lite"/>
    </source>
</evidence>
<sequence length="267" mass="29948">MQFHRMIVWIVFAIELGSVLSDEVLSWKEEQDEVYVCHGSSVILRWSLSHGSVDACIWNTTILSEQTVPMKLWWEDGGLCVVGSIRHEVEPLHFHKSGKNLHDLHGPGGSNTPSCSSASTPCRSHVARSLSRDRKRPSRGTYTTRVASRRNDEGSLGVVATERAPVCFASRRALLTVDPDRILHLPWSSPTRILVYRDTVILRARSRKKRKRLKGSRPSNEVASRSVDALEDAGAAFVVRQGAKERWITSGSVILHSRRLHRCPSDL</sequence>
<organism evidence="3">
    <name type="scientific">Darwinula stevensoni</name>
    <dbReference type="NCBI Taxonomy" id="69355"/>
    <lineage>
        <taxon>Eukaryota</taxon>
        <taxon>Metazoa</taxon>
        <taxon>Ecdysozoa</taxon>
        <taxon>Arthropoda</taxon>
        <taxon>Crustacea</taxon>
        <taxon>Oligostraca</taxon>
        <taxon>Ostracoda</taxon>
        <taxon>Podocopa</taxon>
        <taxon>Podocopida</taxon>
        <taxon>Darwinulocopina</taxon>
        <taxon>Darwinuloidea</taxon>
        <taxon>Darwinulidae</taxon>
        <taxon>Darwinula</taxon>
    </lineage>
</organism>
<protein>
    <submittedName>
        <fullName evidence="3">Uncharacterized protein</fullName>
    </submittedName>
</protein>
<evidence type="ECO:0000313" key="3">
    <source>
        <dbReference type="EMBL" id="CAD7242845.1"/>
    </source>
</evidence>
<keyword evidence="2" id="KW-0732">Signal</keyword>
<reference evidence="3" key="1">
    <citation type="submission" date="2020-11" db="EMBL/GenBank/DDBJ databases">
        <authorList>
            <person name="Tran Van P."/>
        </authorList>
    </citation>
    <scope>NUCLEOTIDE SEQUENCE</scope>
</reference>
<evidence type="ECO:0000313" key="4">
    <source>
        <dbReference type="Proteomes" id="UP000677054"/>
    </source>
</evidence>
<feature type="region of interest" description="Disordered" evidence="1">
    <location>
        <begin position="126"/>
        <end position="145"/>
    </location>
</feature>
<feature type="signal peptide" evidence="2">
    <location>
        <begin position="1"/>
        <end position="21"/>
    </location>
</feature>
<feature type="chain" id="PRO_5036209663" evidence="2">
    <location>
        <begin position="22"/>
        <end position="267"/>
    </location>
</feature>
<dbReference type="AlphaFoldDB" id="A0A7R8ZZM5"/>
<keyword evidence="4" id="KW-1185">Reference proteome</keyword>
<name>A0A7R8ZZM5_9CRUS</name>
<dbReference type="EMBL" id="CAJPEV010000325">
    <property type="protein sequence ID" value="CAG0884003.1"/>
    <property type="molecule type" value="Genomic_DNA"/>
</dbReference>
<gene>
    <name evidence="3" type="ORF">DSTB1V02_LOCUS2789</name>
</gene>
<dbReference type="Proteomes" id="UP000677054">
    <property type="component" value="Unassembled WGS sequence"/>
</dbReference>
<proteinExistence type="predicted"/>
<accession>A0A7R8ZZM5</accession>
<dbReference type="EMBL" id="LR899842">
    <property type="protein sequence ID" value="CAD7242845.1"/>
    <property type="molecule type" value="Genomic_DNA"/>
</dbReference>
<evidence type="ECO:0000256" key="2">
    <source>
        <dbReference type="SAM" id="SignalP"/>
    </source>
</evidence>